<sequence>MEDLLKLAKEDLEIANLLYNNKKYSNSLYHYHQSVEKSIKYIGLSIGGITTQQLNKEISHDPINAFKLLFKYFKGQSNGLIPDIDPHLFTNAKKIIDSGSEKEVVNGAWNMIQSICNEAKIIHDDQFPTAFEAVCDYIKKIAPAMDLGLDKDPYKKLVAITMEKEAVNTIILINYGMKILQVLLMNSLICSKFKPDNFRYPSNELGNPVEYFNENNALIMDLPLFMKSMDIPIEFAGKIKWGKK</sequence>
<evidence type="ECO:0000259" key="1">
    <source>
        <dbReference type="Pfam" id="PF05168"/>
    </source>
</evidence>
<reference evidence="2 3" key="2">
    <citation type="journal article" date="2011" name="Stand. Genomic Sci.">
        <title>Complete genome sequence of Paludibacter propionicigenes type strain (WB4).</title>
        <authorList>
            <person name="Gronow S."/>
            <person name="Munk C."/>
            <person name="Lapidus A."/>
            <person name="Nolan M."/>
            <person name="Lucas S."/>
            <person name="Hammon N."/>
            <person name="Deshpande S."/>
            <person name="Cheng J.F."/>
            <person name="Tapia R."/>
            <person name="Han C."/>
            <person name="Goodwin L."/>
            <person name="Pitluck S."/>
            <person name="Liolios K."/>
            <person name="Ivanova N."/>
            <person name="Mavromatis K."/>
            <person name="Mikhailova N."/>
            <person name="Pati A."/>
            <person name="Chen A."/>
            <person name="Palaniappan K."/>
            <person name="Land M."/>
            <person name="Hauser L."/>
            <person name="Chang Y.J."/>
            <person name="Jeffries C.D."/>
            <person name="Brambilla E."/>
            <person name="Rohde M."/>
            <person name="Goker M."/>
            <person name="Detter J.C."/>
            <person name="Woyke T."/>
            <person name="Bristow J."/>
            <person name="Eisen J.A."/>
            <person name="Markowitz V."/>
            <person name="Hugenholtz P."/>
            <person name="Kyrpides N.C."/>
            <person name="Klenk H.P."/>
        </authorList>
    </citation>
    <scope>NUCLEOTIDE SEQUENCE [LARGE SCALE GENOMIC DNA]</scope>
    <source>
        <strain evidence="3">DSM 17365 / JCM 13257 / WB4</strain>
    </source>
</reference>
<dbReference type="RefSeq" id="WP_013443988.1">
    <property type="nucleotide sequence ID" value="NC_014734.1"/>
</dbReference>
<dbReference type="HOGENOM" id="CLU_935736_0_0_10"/>
<dbReference type="STRING" id="694427.Palpr_0459"/>
<evidence type="ECO:0000313" key="3">
    <source>
        <dbReference type="Proteomes" id="UP000008718"/>
    </source>
</evidence>
<dbReference type="SUPFAM" id="SSF81593">
    <property type="entry name" value="Nucleotidyltransferase substrate binding subunit/domain"/>
    <property type="match status" value="1"/>
</dbReference>
<dbReference type="EMBL" id="CP002345">
    <property type="protein sequence ID" value="ADQ78619.1"/>
    <property type="molecule type" value="Genomic_DNA"/>
</dbReference>
<accession>E4T1M5</accession>
<dbReference type="AlphaFoldDB" id="E4T1M5"/>
<protein>
    <submittedName>
        <fullName evidence="2">HEPN domain protein</fullName>
    </submittedName>
</protein>
<name>E4T1M5_PALPW</name>
<dbReference type="Pfam" id="PF05168">
    <property type="entry name" value="HEPN"/>
    <property type="match status" value="1"/>
</dbReference>
<dbReference type="Proteomes" id="UP000008718">
    <property type="component" value="Chromosome"/>
</dbReference>
<dbReference type="Gene3D" id="1.20.120.330">
    <property type="entry name" value="Nucleotidyltransferases domain 2"/>
    <property type="match status" value="1"/>
</dbReference>
<keyword evidence="3" id="KW-1185">Reference proteome</keyword>
<dbReference type="eggNOG" id="COG2250">
    <property type="taxonomic scope" value="Bacteria"/>
</dbReference>
<dbReference type="OrthoDB" id="1236595at2"/>
<proteinExistence type="predicted"/>
<reference key="1">
    <citation type="submission" date="2010-11" db="EMBL/GenBank/DDBJ databases">
        <title>The complete genome of Paludibacter propionicigenes DSM 17365.</title>
        <authorList>
            <consortium name="US DOE Joint Genome Institute (JGI-PGF)"/>
            <person name="Lucas S."/>
            <person name="Copeland A."/>
            <person name="Lapidus A."/>
            <person name="Bruce D."/>
            <person name="Goodwin L."/>
            <person name="Pitluck S."/>
            <person name="Kyrpides N."/>
            <person name="Mavromatis K."/>
            <person name="Ivanova N."/>
            <person name="Munk A.C."/>
            <person name="Brettin T."/>
            <person name="Detter J.C."/>
            <person name="Han C."/>
            <person name="Tapia R."/>
            <person name="Land M."/>
            <person name="Hauser L."/>
            <person name="Markowitz V."/>
            <person name="Cheng J.-F."/>
            <person name="Hugenholtz P."/>
            <person name="Woyke T."/>
            <person name="Wu D."/>
            <person name="Gronow S."/>
            <person name="Wellnitz S."/>
            <person name="Brambilla E."/>
            <person name="Klenk H.-P."/>
            <person name="Eisen J.A."/>
        </authorList>
    </citation>
    <scope>NUCLEOTIDE SEQUENCE</scope>
    <source>
        <strain>WB4</strain>
    </source>
</reference>
<organism evidence="2 3">
    <name type="scientific">Paludibacter propionicigenes (strain DSM 17365 / JCM 13257 / WB4)</name>
    <dbReference type="NCBI Taxonomy" id="694427"/>
    <lineage>
        <taxon>Bacteria</taxon>
        <taxon>Pseudomonadati</taxon>
        <taxon>Bacteroidota</taxon>
        <taxon>Bacteroidia</taxon>
        <taxon>Bacteroidales</taxon>
        <taxon>Paludibacteraceae</taxon>
        <taxon>Paludibacter</taxon>
    </lineage>
</organism>
<feature type="domain" description="HEPN" evidence="1">
    <location>
        <begin position="1"/>
        <end position="48"/>
    </location>
</feature>
<gene>
    <name evidence="2" type="ordered locus">Palpr_0459</name>
</gene>
<evidence type="ECO:0000313" key="2">
    <source>
        <dbReference type="EMBL" id="ADQ78619.1"/>
    </source>
</evidence>
<dbReference type="KEGG" id="ppn:Palpr_0459"/>
<dbReference type="InterPro" id="IPR007842">
    <property type="entry name" value="HEPN_dom"/>
</dbReference>